<keyword evidence="4" id="KW-0812">Transmembrane</keyword>
<feature type="compositionally biased region" description="Low complexity" evidence="3">
    <location>
        <begin position="16"/>
        <end position="30"/>
    </location>
</feature>
<dbReference type="PANTHER" id="PTHR22870:SF466">
    <property type="entry name" value="ANKYRIN REPEAT-CONTAINING PROTEIN"/>
    <property type="match status" value="1"/>
</dbReference>
<dbReference type="InterPro" id="IPR000408">
    <property type="entry name" value="Reg_chr_condens"/>
</dbReference>
<accession>D2W2P9</accession>
<dbReference type="InParanoid" id="D2W2P9"/>
<dbReference type="Pfam" id="PF00651">
    <property type="entry name" value="BTB"/>
    <property type="match status" value="1"/>
</dbReference>
<dbReference type="RefSeq" id="XP_002669427.1">
    <property type="nucleotide sequence ID" value="XM_002669381.1"/>
</dbReference>
<dbReference type="SUPFAM" id="SSF50985">
    <property type="entry name" value="RCC1/BLIP-II"/>
    <property type="match status" value="1"/>
</dbReference>
<dbReference type="PRINTS" id="PR00633">
    <property type="entry name" value="RCCNDNSATION"/>
</dbReference>
<feature type="repeat" description="RCC1" evidence="2">
    <location>
        <begin position="193"/>
        <end position="262"/>
    </location>
</feature>
<evidence type="ECO:0000256" key="3">
    <source>
        <dbReference type="SAM" id="MobiDB-lite"/>
    </source>
</evidence>
<feature type="repeat" description="RCC1" evidence="2">
    <location>
        <begin position="263"/>
        <end position="315"/>
    </location>
</feature>
<sequence length="1111" mass="125360">MEESRLSTTEDDSMVEATSPESPSSSASSSLANHQHDEEETLNNNSSPNTSKSSSNNNRNSVSLPLLHIASPNAPLNLIYSCGKNKYGILGQLDDYSEKPVPTVTPISKNSSHHTIENPSFAPIMIKQVEAGAYHLAILTEFGEVYVSGYNSFKGAMKTNQSGLSQMHKLHFDKKVKAISSGWFHLMLLTNEGELYSSGLNTNGQLGLEECSSSGSGSSNEDNVVEHSLEDGKEEIIESYELNIPIKRLCCGEHHSAFITNNGALYVAGKNNCGELGIGRKSSKPNVAYFTLVQAGFLAQDISFGKDHSVLLSQDGQIYVSGSNESGQIGLGNVKSVKKFVKINMVRPGFKITKISCGFVHSMAITNTGGYMICSGGNINGELGLSDRVKKPQFAMLKTNLIPKHVSCGASLSVFLTDQNAYSCGINTDGRKAIIDSLPILHFPIRHYNRDRIHDKIYGYGPLLRKVTPKFYENVVINEEYLNSMTTIALNFAQYLVDCVQGHFVHKKEKIVDHLVSMTPIEKVHALYVMNHIETDLIIENFRRFVMYYLVEEIDGNVELTDQVADEIRMLLDNFQDFNANIQDTPLEKVSRVVRLKKPFAHYINHPIHEQSNHRHIFHNMFNDQATSDVKVIIDSEKKHVLYLHKTILSSYSPLFEKIFDEQFQFSKDDNCLDLYDFDLDSRNAIEASEAKIKEKALLHLMHACYGISKQQDSVDDSFVLLNSEITILIGMIYHASLFQMDSVIQIYLIRKLATLLSVENFLDICKWMLMFGDETLFQQQRIPSSSPIYEPEMIPPVHEIFNLLTQFAEMNLKPLSKMYEGKLNEWDSIPHIKQLLSRKSPTNKIPQIPPYSSSEMHLQQTQDSLKEPLVQQEASNSSDHAEYYQPTGVVNETIDQVQQHQQQQQYIYQVPSQIPPQQGMMNNLPEPIGFVPPQQPLQPQYNQQMPPVQQVYIPQSPPSNLNSADVQVDEHGRIVMKAPKNNFAWVFFIVGLVFLWFPFLAIPFLIIALITRDTDFIFDDRKRELMSKSYGAVVKFGCLDREVSVPYSSINDVVVEMDFSMRVNGVPSGKIIIVTSSGNVKFTKGYLNYYKAKETAQKIMNFINQRKVQY</sequence>
<name>D2W2P9_NAEGR</name>
<dbReference type="OrthoDB" id="10256179at2759"/>
<dbReference type="InterPro" id="IPR009091">
    <property type="entry name" value="RCC1/BLIP-II"/>
</dbReference>
<dbReference type="CDD" id="cd18186">
    <property type="entry name" value="BTB_POZ_ZBTB_KLHL-like"/>
    <property type="match status" value="1"/>
</dbReference>
<feature type="compositionally biased region" description="Low complexity" evidence="3">
    <location>
        <begin position="43"/>
        <end position="59"/>
    </location>
</feature>
<proteinExistence type="predicted"/>
<dbReference type="InterPro" id="IPR058923">
    <property type="entry name" value="RCC1-like_dom"/>
</dbReference>
<dbReference type="KEGG" id="ngr:NAEGRDRAFT_54239"/>
<keyword evidence="7" id="KW-1185">Reference proteome</keyword>
<evidence type="ECO:0000313" key="7">
    <source>
        <dbReference type="Proteomes" id="UP000006671"/>
    </source>
</evidence>
<keyword evidence="4" id="KW-1133">Transmembrane helix</keyword>
<dbReference type="SUPFAM" id="SSF54695">
    <property type="entry name" value="POZ domain"/>
    <property type="match status" value="1"/>
</dbReference>
<evidence type="ECO:0000256" key="4">
    <source>
        <dbReference type="SAM" id="Phobius"/>
    </source>
</evidence>
<dbReference type="GeneID" id="8860744"/>
<dbReference type="OMA" id="SSGWFHL"/>
<dbReference type="Gene3D" id="2.130.10.30">
    <property type="entry name" value="Regulator of chromosome condensation 1/beta-lactamase-inhibitor protein II"/>
    <property type="match status" value="2"/>
</dbReference>
<dbReference type="PROSITE" id="PS50012">
    <property type="entry name" value="RCC1_3"/>
    <property type="match status" value="4"/>
</dbReference>
<dbReference type="Pfam" id="PF25390">
    <property type="entry name" value="WD40_RLD"/>
    <property type="match status" value="1"/>
</dbReference>
<keyword evidence="1" id="KW-0677">Repeat</keyword>
<evidence type="ECO:0000313" key="6">
    <source>
        <dbReference type="EMBL" id="EFC36683.1"/>
    </source>
</evidence>
<feature type="region of interest" description="Disordered" evidence="3">
    <location>
        <begin position="1"/>
        <end position="59"/>
    </location>
</feature>
<dbReference type="InterPro" id="IPR011333">
    <property type="entry name" value="SKP1/BTB/POZ_sf"/>
</dbReference>
<evidence type="ECO:0000259" key="5">
    <source>
        <dbReference type="PROSITE" id="PS50097"/>
    </source>
</evidence>
<feature type="compositionally biased region" description="Polar residues" evidence="3">
    <location>
        <begin position="842"/>
        <end position="864"/>
    </location>
</feature>
<dbReference type="EMBL" id="GG738927">
    <property type="protein sequence ID" value="EFC36683.1"/>
    <property type="molecule type" value="Genomic_DNA"/>
</dbReference>
<feature type="region of interest" description="Disordered" evidence="3">
    <location>
        <begin position="842"/>
        <end position="881"/>
    </location>
</feature>
<dbReference type="eggNOG" id="KOG0941">
    <property type="taxonomic scope" value="Eukaryota"/>
</dbReference>
<feature type="repeat" description="RCC1" evidence="2">
    <location>
        <begin position="77"/>
        <end position="142"/>
    </location>
</feature>
<feature type="compositionally biased region" description="Acidic residues" evidence="3">
    <location>
        <begin position="1"/>
        <end position="14"/>
    </location>
</feature>
<dbReference type="InterPro" id="IPR051210">
    <property type="entry name" value="Ub_ligase/GEF_domain"/>
</dbReference>
<dbReference type="VEuPathDB" id="AmoebaDB:NAEGRDRAFT_54239"/>
<gene>
    <name evidence="6" type="ORF">NAEGRDRAFT_54239</name>
</gene>
<evidence type="ECO:0000256" key="1">
    <source>
        <dbReference type="ARBA" id="ARBA00022737"/>
    </source>
</evidence>
<organism evidence="7">
    <name type="scientific">Naegleria gruberi</name>
    <name type="common">Amoeba</name>
    <dbReference type="NCBI Taxonomy" id="5762"/>
    <lineage>
        <taxon>Eukaryota</taxon>
        <taxon>Discoba</taxon>
        <taxon>Heterolobosea</taxon>
        <taxon>Tetramitia</taxon>
        <taxon>Eutetramitia</taxon>
        <taxon>Vahlkampfiidae</taxon>
        <taxon>Naegleria</taxon>
    </lineage>
</organism>
<feature type="domain" description="BTB" evidence="5">
    <location>
        <begin position="628"/>
        <end position="686"/>
    </location>
</feature>
<dbReference type="Gene3D" id="3.30.710.10">
    <property type="entry name" value="Potassium Channel Kv1.1, Chain A"/>
    <property type="match status" value="1"/>
</dbReference>
<evidence type="ECO:0000256" key="2">
    <source>
        <dbReference type="PROSITE-ProRule" id="PRU00235"/>
    </source>
</evidence>
<dbReference type="InterPro" id="IPR000210">
    <property type="entry name" value="BTB/POZ_dom"/>
</dbReference>
<dbReference type="PROSITE" id="PS50097">
    <property type="entry name" value="BTB"/>
    <property type="match status" value="1"/>
</dbReference>
<dbReference type="PROSITE" id="PS00626">
    <property type="entry name" value="RCC1_2"/>
    <property type="match status" value="2"/>
</dbReference>
<keyword evidence="4" id="KW-0472">Membrane</keyword>
<protein>
    <submittedName>
        <fullName evidence="6">Predicted protein</fullName>
    </submittedName>
</protein>
<dbReference type="PANTHER" id="PTHR22870">
    <property type="entry name" value="REGULATOR OF CHROMOSOME CONDENSATION"/>
    <property type="match status" value="1"/>
</dbReference>
<feature type="transmembrane region" description="Helical" evidence="4">
    <location>
        <begin position="984"/>
        <end position="1012"/>
    </location>
</feature>
<dbReference type="AlphaFoldDB" id="D2W2P9"/>
<reference evidence="6 7" key="1">
    <citation type="journal article" date="2010" name="Cell">
        <title>The genome of Naegleria gruberi illuminates early eukaryotic versatility.</title>
        <authorList>
            <person name="Fritz-Laylin L.K."/>
            <person name="Prochnik S.E."/>
            <person name="Ginger M.L."/>
            <person name="Dacks J.B."/>
            <person name="Carpenter M.L."/>
            <person name="Field M.C."/>
            <person name="Kuo A."/>
            <person name="Paredez A."/>
            <person name="Chapman J."/>
            <person name="Pham J."/>
            <person name="Shu S."/>
            <person name="Neupane R."/>
            <person name="Cipriano M."/>
            <person name="Mancuso J."/>
            <person name="Tu H."/>
            <person name="Salamov A."/>
            <person name="Lindquist E."/>
            <person name="Shapiro H."/>
            <person name="Lucas S."/>
            <person name="Grigoriev I.V."/>
            <person name="Cande W.Z."/>
            <person name="Fulton C."/>
            <person name="Rokhsar D.S."/>
            <person name="Dawson S.C."/>
        </authorList>
    </citation>
    <scope>NUCLEOTIDE SEQUENCE [LARGE SCALE GENOMIC DNA]</scope>
    <source>
        <strain evidence="6 7">NEG-M</strain>
    </source>
</reference>
<dbReference type="Proteomes" id="UP000006671">
    <property type="component" value="Unassembled WGS sequence"/>
</dbReference>
<feature type="repeat" description="RCC1" evidence="2">
    <location>
        <begin position="316"/>
        <end position="368"/>
    </location>
</feature>